<dbReference type="EMBL" id="MU150414">
    <property type="protein sequence ID" value="KAF9456605.1"/>
    <property type="molecule type" value="Genomic_DNA"/>
</dbReference>
<dbReference type="OrthoDB" id="2932645at2759"/>
<comment type="caution">
    <text evidence="1">The sequence shown here is derived from an EMBL/GenBank/DDBJ whole genome shotgun (WGS) entry which is preliminary data.</text>
</comment>
<sequence>MIKNRLVDDERLDGQVKLDSFGEAALEFGIAKTMFVPVKMTESSYYAPRHYYMTQESAVWIIQILFATSHHHQVSA</sequence>
<accession>A0A9P5XVR2</accession>
<protein>
    <submittedName>
        <fullName evidence="1">Uncharacterized protein</fullName>
    </submittedName>
</protein>
<dbReference type="Proteomes" id="UP000807353">
    <property type="component" value="Unassembled WGS sequence"/>
</dbReference>
<keyword evidence="2" id="KW-1185">Reference proteome</keyword>
<gene>
    <name evidence="1" type="ORF">BDZ94DRAFT_1275272</name>
</gene>
<reference evidence="1" key="1">
    <citation type="submission" date="2020-11" db="EMBL/GenBank/DDBJ databases">
        <authorList>
            <consortium name="DOE Joint Genome Institute"/>
            <person name="Ahrendt S."/>
            <person name="Riley R."/>
            <person name="Andreopoulos W."/>
            <person name="Labutti K."/>
            <person name="Pangilinan J."/>
            <person name="Ruiz-Duenas F.J."/>
            <person name="Barrasa J.M."/>
            <person name="Sanchez-Garcia M."/>
            <person name="Camarero S."/>
            <person name="Miyauchi S."/>
            <person name="Serrano A."/>
            <person name="Linde D."/>
            <person name="Babiker R."/>
            <person name="Drula E."/>
            <person name="Ayuso-Fernandez I."/>
            <person name="Pacheco R."/>
            <person name="Padilla G."/>
            <person name="Ferreira P."/>
            <person name="Barriuso J."/>
            <person name="Kellner H."/>
            <person name="Castanera R."/>
            <person name="Alfaro M."/>
            <person name="Ramirez L."/>
            <person name="Pisabarro A.G."/>
            <person name="Kuo A."/>
            <person name="Tritt A."/>
            <person name="Lipzen A."/>
            <person name="He G."/>
            <person name="Yan M."/>
            <person name="Ng V."/>
            <person name="Cullen D."/>
            <person name="Martin F."/>
            <person name="Rosso M.-N."/>
            <person name="Henrissat B."/>
            <person name="Hibbett D."/>
            <person name="Martinez A.T."/>
            <person name="Grigoriev I.V."/>
        </authorList>
    </citation>
    <scope>NUCLEOTIDE SEQUENCE</scope>
    <source>
        <strain evidence="1">CBS 247.69</strain>
    </source>
</reference>
<organism evidence="1 2">
    <name type="scientific">Collybia nuda</name>
    <dbReference type="NCBI Taxonomy" id="64659"/>
    <lineage>
        <taxon>Eukaryota</taxon>
        <taxon>Fungi</taxon>
        <taxon>Dikarya</taxon>
        <taxon>Basidiomycota</taxon>
        <taxon>Agaricomycotina</taxon>
        <taxon>Agaricomycetes</taxon>
        <taxon>Agaricomycetidae</taxon>
        <taxon>Agaricales</taxon>
        <taxon>Tricholomatineae</taxon>
        <taxon>Clitocybaceae</taxon>
        <taxon>Collybia</taxon>
    </lineage>
</organism>
<proteinExistence type="predicted"/>
<evidence type="ECO:0000313" key="2">
    <source>
        <dbReference type="Proteomes" id="UP000807353"/>
    </source>
</evidence>
<dbReference type="AlphaFoldDB" id="A0A9P5XVR2"/>
<name>A0A9P5XVR2_9AGAR</name>
<evidence type="ECO:0000313" key="1">
    <source>
        <dbReference type="EMBL" id="KAF9456605.1"/>
    </source>
</evidence>